<keyword evidence="8 15" id="KW-0472">Membrane</keyword>
<evidence type="ECO:0000256" key="15">
    <source>
        <dbReference type="SAM" id="Phobius"/>
    </source>
</evidence>
<evidence type="ECO:0000256" key="8">
    <source>
        <dbReference type="ARBA" id="ARBA00023136"/>
    </source>
</evidence>
<feature type="transmembrane region" description="Helical" evidence="15">
    <location>
        <begin position="31"/>
        <end position="52"/>
    </location>
</feature>
<evidence type="ECO:0000256" key="14">
    <source>
        <dbReference type="ARBA" id="ARBA00046416"/>
    </source>
</evidence>
<sequence length="78" mass="9115">MLQRLKNFLKYWYLQYTLITSIYMLEPLERSIFNTFLVAVLAIAVYSSYLFLPGHAVMMIHFIQSLFHGATEPPVIVT</sequence>
<dbReference type="GO" id="GO:0005789">
    <property type="term" value="C:endoplasmic reticulum membrane"/>
    <property type="evidence" value="ECO:0007669"/>
    <property type="project" value="UniProtKB-SubCell"/>
</dbReference>
<comment type="subcellular location">
    <subcellularLocation>
        <location evidence="1">Endoplasmic reticulum membrane</location>
        <topology evidence="1">Multi-pass membrane protein</topology>
    </subcellularLocation>
</comment>
<dbReference type="PANTHER" id="PTHR28612">
    <property type="entry name" value="SERINE PALMITOYLTRANSFERASE SMALL SUBUNIT B"/>
    <property type="match status" value="1"/>
</dbReference>
<comment type="pathway">
    <text evidence="2">Lipid metabolism.</text>
</comment>
<keyword evidence="3 15" id="KW-0812">Transmembrane</keyword>
<keyword evidence="17" id="KW-1185">Reference proteome</keyword>
<dbReference type="PANTHER" id="PTHR28612:SF1">
    <property type="entry name" value="SERINE PALMITOYLTRANSFERASE SMALL SUBUNIT B"/>
    <property type="match status" value="1"/>
</dbReference>
<evidence type="ECO:0000256" key="10">
    <source>
        <dbReference type="ARBA" id="ARBA00041140"/>
    </source>
</evidence>
<evidence type="ECO:0000256" key="5">
    <source>
        <dbReference type="ARBA" id="ARBA00022919"/>
    </source>
</evidence>
<evidence type="ECO:0000256" key="2">
    <source>
        <dbReference type="ARBA" id="ARBA00005189"/>
    </source>
</evidence>
<keyword evidence="4" id="KW-0256">Endoplasmic reticulum</keyword>
<comment type="subunit">
    <text evidence="14">Component of the serine palmitoyltransferase (SPT) complex, which is composed of SPTLC1, SPTLC2 or SPTLC3 and SPTSSA or SPTSSB. The heterodimer consisting of SPTLC1 and SPTLC2/SPTLC3 forms the catalytic core of the enzyme, while SPTSSA or SPTSSB subunits determine substrate specificity. SPT also interacts with ORMDL proteins, especially ORMDL3, which negatively regulate SPT activity in the presence of ceramides.</text>
</comment>
<dbReference type="EMBL" id="JBJQND010000006">
    <property type="protein sequence ID" value="KAL3874634.1"/>
    <property type="molecule type" value="Genomic_DNA"/>
</dbReference>
<evidence type="ECO:0000256" key="4">
    <source>
        <dbReference type="ARBA" id="ARBA00022824"/>
    </source>
</evidence>
<proteinExistence type="inferred from homology"/>
<name>A0ABD3WL07_SINWO</name>
<evidence type="ECO:0000256" key="7">
    <source>
        <dbReference type="ARBA" id="ARBA00023098"/>
    </source>
</evidence>
<evidence type="ECO:0000256" key="1">
    <source>
        <dbReference type="ARBA" id="ARBA00004477"/>
    </source>
</evidence>
<evidence type="ECO:0000313" key="16">
    <source>
        <dbReference type="EMBL" id="KAL3874634.1"/>
    </source>
</evidence>
<evidence type="ECO:0000256" key="6">
    <source>
        <dbReference type="ARBA" id="ARBA00022989"/>
    </source>
</evidence>
<evidence type="ECO:0000256" key="9">
    <source>
        <dbReference type="ARBA" id="ARBA00038059"/>
    </source>
</evidence>
<dbReference type="AlphaFoldDB" id="A0ABD3WL07"/>
<evidence type="ECO:0000256" key="12">
    <source>
        <dbReference type="ARBA" id="ARBA00042334"/>
    </source>
</evidence>
<accession>A0ABD3WL07</accession>
<organism evidence="16 17">
    <name type="scientific">Sinanodonta woodiana</name>
    <name type="common">Chinese pond mussel</name>
    <name type="synonym">Anodonta woodiana</name>
    <dbReference type="NCBI Taxonomy" id="1069815"/>
    <lineage>
        <taxon>Eukaryota</taxon>
        <taxon>Metazoa</taxon>
        <taxon>Spiralia</taxon>
        <taxon>Lophotrochozoa</taxon>
        <taxon>Mollusca</taxon>
        <taxon>Bivalvia</taxon>
        <taxon>Autobranchia</taxon>
        <taxon>Heteroconchia</taxon>
        <taxon>Palaeoheterodonta</taxon>
        <taxon>Unionida</taxon>
        <taxon>Unionoidea</taxon>
        <taxon>Unionidae</taxon>
        <taxon>Unioninae</taxon>
        <taxon>Sinanodonta</taxon>
    </lineage>
</organism>
<protein>
    <recommendedName>
        <fullName evidence="10">Serine palmitoyltransferase small subunit B</fullName>
    </recommendedName>
    <alternativeName>
        <fullName evidence="12">Protein ADMP</fullName>
    </alternativeName>
    <alternativeName>
        <fullName evidence="11">Small subunit of serine palmitoyltransferase B</fullName>
    </alternativeName>
</protein>
<evidence type="ECO:0000256" key="3">
    <source>
        <dbReference type="ARBA" id="ARBA00022692"/>
    </source>
</evidence>
<gene>
    <name evidence="16" type="ORF">ACJMK2_037619</name>
</gene>
<dbReference type="Proteomes" id="UP001634394">
    <property type="component" value="Unassembled WGS sequence"/>
</dbReference>
<evidence type="ECO:0000256" key="13">
    <source>
        <dbReference type="ARBA" id="ARBA00045772"/>
    </source>
</evidence>
<keyword evidence="5" id="KW-0746">Sphingolipid metabolism</keyword>
<dbReference type="InterPro" id="IPR024512">
    <property type="entry name" value="Ser_palmitoyltrfase_ssu-like"/>
</dbReference>
<comment type="similarity">
    <text evidence="9">Belongs to the SPTSS family. SPTSSB subfamily.</text>
</comment>
<comment type="function">
    <text evidence="13">Component of the serine palmitoyltransferase multisubunit enzyme (SPT) that catalyzes the initial and rate-limiting step in sphingolipid biosynthesis by condensing L-serine and activated acyl-CoA (most commonly palmitoyl-CoA) to form long-chain bases. The SPT complex is composed of SPTLC1, SPTLC2 or SPTLC3 and SPTSSA or SPTSSB. Within this complex, the heterodimer consisting of SPTLC1 and SPTLC2/SPTLC3 forms the catalytic core. Within the SPT complex, SPTSSB stimulates the catalytic activity and plays a role in substrate specificity. SPT complexes with this subunit showing a preference for longer acyl-CoAs. The SPTLC1-SPTLC2-SPTSSB complex shows a strong preference for C18-CoA substrate, while the SPTLC1-SPTLC3-SPTSSB isozyme displays an ability to use a broader range of acyl-CoAs, without apparent preference.</text>
</comment>
<keyword evidence="6 15" id="KW-1133">Transmembrane helix</keyword>
<keyword evidence="7" id="KW-0443">Lipid metabolism</keyword>
<dbReference type="GO" id="GO:0006665">
    <property type="term" value="P:sphingolipid metabolic process"/>
    <property type="evidence" value="ECO:0007669"/>
    <property type="project" value="UniProtKB-KW"/>
</dbReference>
<reference evidence="16 17" key="1">
    <citation type="submission" date="2024-11" db="EMBL/GenBank/DDBJ databases">
        <title>Chromosome-level genome assembly of the freshwater bivalve Anodonta woodiana.</title>
        <authorList>
            <person name="Chen X."/>
        </authorList>
    </citation>
    <scope>NUCLEOTIDE SEQUENCE [LARGE SCALE GENOMIC DNA]</scope>
    <source>
        <strain evidence="16">MN2024</strain>
        <tissue evidence="16">Gills</tissue>
    </source>
</reference>
<comment type="caution">
    <text evidence="16">The sequence shown here is derived from an EMBL/GenBank/DDBJ whole genome shotgun (WGS) entry which is preliminary data.</text>
</comment>
<evidence type="ECO:0000313" key="17">
    <source>
        <dbReference type="Proteomes" id="UP001634394"/>
    </source>
</evidence>
<evidence type="ECO:0000256" key="11">
    <source>
        <dbReference type="ARBA" id="ARBA00041982"/>
    </source>
</evidence>
<dbReference type="Pfam" id="PF11779">
    <property type="entry name" value="SPT_ssu-like"/>
    <property type="match status" value="1"/>
</dbReference>